<proteinExistence type="predicted"/>
<name>A0A5C5ZX97_9BACT</name>
<keyword evidence="2" id="KW-1185">Reference proteome</keyword>
<dbReference type="RefSeq" id="WP_146523411.1">
    <property type="nucleotide sequence ID" value="NZ_CP151726.1"/>
</dbReference>
<evidence type="ECO:0000313" key="2">
    <source>
        <dbReference type="Proteomes" id="UP000320176"/>
    </source>
</evidence>
<dbReference type="AlphaFoldDB" id="A0A5C5ZX97"/>
<reference evidence="1 2" key="1">
    <citation type="submission" date="2019-02" db="EMBL/GenBank/DDBJ databases">
        <title>Deep-cultivation of Planctomycetes and their phenomic and genomic characterization uncovers novel biology.</title>
        <authorList>
            <person name="Wiegand S."/>
            <person name="Jogler M."/>
            <person name="Boedeker C."/>
            <person name="Pinto D."/>
            <person name="Vollmers J."/>
            <person name="Rivas-Marin E."/>
            <person name="Kohn T."/>
            <person name="Peeters S.H."/>
            <person name="Heuer A."/>
            <person name="Rast P."/>
            <person name="Oberbeckmann S."/>
            <person name="Bunk B."/>
            <person name="Jeske O."/>
            <person name="Meyerdierks A."/>
            <person name="Storesund J.E."/>
            <person name="Kallscheuer N."/>
            <person name="Luecker S."/>
            <person name="Lage O.M."/>
            <person name="Pohl T."/>
            <person name="Merkel B.J."/>
            <person name="Hornburger P."/>
            <person name="Mueller R.-W."/>
            <person name="Bruemmer F."/>
            <person name="Labrenz M."/>
            <person name="Spormann A.M."/>
            <person name="Op Den Camp H."/>
            <person name="Overmann J."/>
            <person name="Amann R."/>
            <person name="Jetten M.S.M."/>
            <person name="Mascher T."/>
            <person name="Medema M.H."/>
            <person name="Devos D.P."/>
            <person name="Kaster A.-K."/>
            <person name="Ovreas L."/>
            <person name="Rohde M."/>
            <person name="Galperin M.Y."/>
            <person name="Jogler C."/>
        </authorList>
    </citation>
    <scope>NUCLEOTIDE SEQUENCE [LARGE SCALE GENOMIC DNA]</scope>
    <source>
        <strain evidence="1 2">Pla52n</strain>
    </source>
</reference>
<protein>
    <submittedName>
        <fullName evidence="1">Uncharacterized protein</fullName>
    </submittedName>
</protein>
<evidence type="ECO:0000313" key="1">
    <source>
        <dbReference type="EMBL" id="TWT91756.1"/>
    </source>
</evidence>
<sequence length="65" mass="7671">MIALLTNTDIVLFSPVRRRAKKLPWTGRYRPRSDSRYELQGEIARVLVQRELESKLIVALRKSKF</sequence>
<comment type="caution">
    <text evidence="1">The sequence shown here is derived from an EMBL/GenBank/DDBJ whole genome shotgun (WGS) entry which is preliminary data.</text>
</comment>
<dbReference type="EMBL" id="SJPN01000014">
    <property type="protein sequence ID" value="TWT91756.1"/>
    <property type="molecule type" value="Genomic_DNA"/>
</dbReference>
<accession>A0A5C5ZX97</accession>
<organism evidence="1 2">
    <name type="scientific">Stieleria varia</name>
    <dbReference type="NCBI Taxonomy" id="2528005"/>
    <lineage>
        <taxon>Bacteria</taxon>
        <taxon>Pseudomonadati</taxon>
        <taxon>Planctomycetota</taxon>
        <taxon>Planctomycetia</taxon>
        <taxon>Pirellulales</taxon>
        <taxon>Pirellulaceae</taxon>
        <taxon>Stieleria</taxon>
    </lineage>
</organism>
<dbReference type="Proteomes" id="UP000320176">
    <property type="component" value="Unassembled WGS sequence"/>
</dbReference>
<gene>
    <name evidence="1" type="ORF">Pla52n_65060</name>
</gene>